<dbReference type="FunFam" id="3.30.70.870:FF:000002">
    <property type="entry name" value="Translation elongation factor 2"/>
    <property type="match status" value="1"/>
</dbReference>
<keyword evidence="3 7" id="KW-0251">Elongation factor</keyword>
<evidence type="ECO:0000256" key="9">
    <source>
        <dbReference type="SAM" id="MobiDB-lite"/>
    </source>
</evidence>
<evidence type="ECO:0000313" key="11">
    <source>
        <dbReference type="EMBL" id="VIP03315.1"/>
    </source>
</evidence>
<dbReference type="GO" id="GO:0003924">
    <property type="term" value="F:GTPase activity"/>
    <property type="evidence" value="ECO:0007669"/>
    <property type="project" value="InterPro"/>
</dbReference>
<evidence type="ECO:0000256" key="6">
    <source>
        <dbReference type="ARBA" id="ARBA00024731"/>
    </source>
</evidence>
<dbReference type="InterPro" id="IPR000640">
    <property type="entry name" value="EFG_V-like"/>
</dbReference>
<dbReference type="InterPro" id="IPR035649">
    <property type="entry name" value="EFG_V"/>
</dbReference>
<dbReference type="InterPro" id="IPR035647">
    <property type="entry name" value="EFG_III/V"/>
</dbReference>
<dbReference type="InterPro" id="IPR014721">
    <property type="entry name" value="Ribsml_uS5_D2-typ_fold_subgr"/>
</dbReference>
<dbReference type="PANTHER" id="PTHR43261">
    <property type="entry name" value="TRANSLATION ELONGATION FACTOR G-RELATED"/>
    <property type="match status" value="1"/>
</dbReference>
<dbReference type="SMART" id="SM00838">
    <property type="entry name" value="EFG_C"/>
    <property type="match status" value="1"/>
</dbReference>
<proteinExistence type="inferred from homology"/>
<dbReference type="GO" id="GO:0032790">
    <property type="term" value="P:ribosome disassembly"/>
    <property type="evidence" value="ECO:0007669"/>
    <property type="project" value="TreeGrafter"/>
</dbReference>
<evidence type="ECO:0000256" key="2">
    <source>
        <dbReference type="ARBA" id="ARBA00022741"/>
    </source>
</evidence>
<evidence type="ECO:0000259" key="10">
    <source>
        <dbReference type="PROSITE" id="PS51722"/>
    </source>
</evidence>
<feature type="domain" description="Tr-type G" evidence="10">
    <location>
        <begin position="3"/>
        <end position="279"/>
    </location>
</feature>
<gene>
    <name evidence="7" type="primary">fusA</name>
    <name evidence="11" type="ORF">GMBLW1_06450</name>
</gene>
<dbReference type="SMART" id="SM00889">
    <property type="entry name" value="EFG_IV"/>
    <property type="match status" value="1"/>
</dbReference>
<dbReference type="RefSeq" id="WP_162658397.1">
    <property type="nucleotide sequence ID" value="NZ_LR593887.1"/>
</dbReference>
<dbReference type="InterPro" id="IPR005225">
    <property type="entry name" value="Small_GTP-bd"/>
</dbReference>
<evidence type="ECO:0000256" key="1">
    <source>
        <dbReference type="ARBA" id="ARBA00005870"/>
    </source>
</evidence>
<dbReference type="NCBIfam" id="NF009381">
    <property type="entry name" value="PRK12740.1-5"/>
    <property type="match status" value="1"/>
</dbReference>
<evidence type="ECO:0000256" key="5">
    <source>
        <dbReference type="ARBA" id="ARBA00023134"/>
    </source>
</evidence>
<dbReference type="SUPFAM" id="SSF50447">
    <property type="entry name" value="Translation proteins"/>
    <property type="match status" value="1"/>
</dbReference>
<dbReference type="Gene3D" id="2.40.30.10">
    <property type="entry name" value="Translation factors"/>
    <property type="match status" value="1"/>
</dbReference>
<dbReference type="Pfam" id="PF14492">
    <property type="entry name" value="EFG_III"/>
    <property type="match status" value="1"/>
</dbReference>
<dbReference type="InterPro" id="IPR009000">
    <property type="entry name" value="Transl_B-barrel_sf"/>
</dbReference>
<dbReference type="InterPro" id="IPR009022">
    <property type="entry name" value="EFG_III"/>
</dbReference>
<dbReference type="EMBL" id="LR586016">
    <property type="protein sequence ID" value="VIP03315.1"/>
    <property type="molecule type" value="Genomic_DNA"/>
</dbReference>
<keyword evidence="12" id="KW-1185">Reference proteome</keyword>
<dbReference type="InterPro" id="IPR000795">
    <property type="entry name" value="T_Tr_GTP-bd_dom"/>
</dbReference>
<dbReference type="FunFam" id="3.40.50.300:FF:000029">
    <property type="entry name" value="Elongation factor G"/>
    <property type="match status" value="1"/>
</dbReference>
<evidence type="ECO:0000256" key="4">
    <source>
        <dbReference type="ARBA" id="ARBA00022917"/>
    </source>
</evidence>
<feature type="binding site" evidence="7">
    <location>
        <begin position="130"/>
        <end position="133"/>
    </location>
    <ligand>
        <name>GTP</name>
        <dbReference type="ChEBI" id="CHEBI:37565"/>
    </ligand>
</feature>
<dbReference type="GO" id="GO:0003746">
    <property type="term" value="F:translation elongation factor activity"/>
    <property type="evidence" value="ECO:0007669"/>
    <property type="project" value="UniProtKB-UniRule"/>
</dbReference>
<dbReference type="Pfam" id="PF22042">
    <property type="entry name" value="EF-G_D2"/>
    <property type="match status" value="1"/>
</dbReference>
<dbReference type="SUPFAM" id="SSF54980">
    <property type="entry name" value="EF-G C-terminal domain-like"/>
    <property type="match status" value="2"/>
</dbReference>
<dbReference type="NCBIfam" id="TIGR00484">
    <property type="entry name" value="EF-G"/>
    <property type="match status" value="1"/>
</dbReference>
<dbReference type="InParanoid" id="A0A6C2YQN6"/>
<feature type="binding site" evidence="7">
    <location>
        <begin position="12"/>
        <end position="19"/>
    </location>
    <ligand>
        <name>GTP</name>
        <dbReference type="ChEBI" id="CHEBI:37565"/>
    </ligand>
</feature>
<comment type="subcellular location">
    <subcellularLocation>
        <location evidence="7">Cytoplasm</location>
    </subcellularLocation>
</comment>
<dbReference type="InterPro" id="IPR053905">
    <property type="entry name" value="EF-G-like_DII"/>
</dbReference>
<dbReference type="HAMAP" id="MF_00054_B">
    <property type="entry name" value="EF_G_EF_2_B"/>
    <property type="match status" value="1"/>
</dbReference>
<keyword evidence="5 7" id="KW-0342">GTP-binding</keyword>
<dbReference type="InterPro" id="IPR020568">
    <property type="entry name" value="Ribosomal_Su5_D2-typ_SF"/>
</dbReference>
<dbReference type="CDD" id="cd04088">
    <property type="entry name" value="EFG_mtEFG_II"/>
    <property type="match status" value="1"/>
</dbReference>
<dbReference type="KEGG" id="tim:GMBLW1_06450"/>
<keyword evidence="4 7" id="KW-0648">Protein biosynthesis</keyword>
<evidence type="ECO:0000256" key="8">
    <source>
        <dbReference type="NCBIfam" id="TIGR00484"/>
    </source>
</evidence>
<dbReference type="GO" id="GO:0005737">
    <property type="term" value="C:cytoplasm"/>
    <property type="evidence" value="ECO:0007669"/>
    <property type="project" value="UniProtKB-SubCell"/>
</dbReference>
<evidence type="ECO:0000256" key="3">
    <source>
        <dbReference type="ARBA" id="ARBA00022768"/>
    </source>
</evidence>
<dbReference type="CDD" id="cd03713">
    <property type="entry name" value="EFG_mtEFG_C"/>
    <property type="match status" value="1"/>
</dbReference>
<name>A0A6C2YQN6_9BACT</name>
<dbReference type="AlphaFoldDB" id="A0A6C2YQN6"/>
<accession>A0A6C2YQN6</accession>
<dbReference type="Gene3D" id="3.40.50.300">
    <property type="entry name" value="P-loop containing nucleotide triphosphate hydrolases"/>
    <property type="match status" value="1"/>
</dbReference>
<comment type="similarity">
    <text evidence="1 7">Belongs to the TRAFAC class translation factor GTPase superfamily. Classic translation factor GTPase family. EF-G/EF-2 subfamily.</text>
</comment>
<protein>
    <recommendedName>
        <fullName evidence="7 8">Elongation factor G</fullName>
        <shortName evidence="7">EF-G</shortName>
    </recommendedName>
</protein>
<dbReference type="PROSITE" id="PS00301">
    <property type="entry name" value="G_TR_1"/>
    <property type="match status" value="1"/>
</dbReference>
<dbReference type="SUPFAM" id="SSF54211">
    <property type="entry name" value="Ribosomal protein S5 domain 2-like"/>
    <property type="match status" value="1"/>
</dbReference>
<evidence type="ECO:0000313" key="12">
    <source>
        <dbReference type="Proteomes" id="UP000464378"/>
    </source>
</evidence>
<feature type="binding site" evidence="7">
    <location>
        <begin position="76"/>
        <end position="80"/>
    </location>
    <ligand>
        <name>GTP</name>
        <dbReference type="ChEBI" id="CHEBI:37565"/>
    </ligand>
</feature>
<sequence>MLDKLRNIGIIAHVDAGKTTTTERILYFSGTKHKIGDVDSGDTTTDYDPLEKAKGITINSAAVSIDWGDNEINIIDTPGHVDFTAEVERSLRVLDGAVGVFCAVGGVEVQSETVWYQANKYKVPRLAYVNKLDRLGADFFACVDEIKTKLGATPCICTIPYGQDSAFKGIIDLIRMKYVLKDPTDKAHVRYSFVDIPEEMVEQAEEYRAKLLDMASLASDELAEALIEGTPVSEQQLRTALRKGTIDGIFTPIHCGSSKNYQGVQLLLDAVIDYLPSPIDRPPVEGTTPKGKEKATRKPLKEEPFSGLAFKTIAEPTGDLVFVRVYSGEMKPGDTVMNTTSGKTERISRIYRMMGNKKVEMEVAGPGEIVAVTGLKQTFTGNTLCDTSNQVVLESIRFPEPVIAMAITPTKTTDETKFADALGRLLRDDPTLKAFTDPETNQHILSGMGELHLEVTVEKLHRFPGVQVTVGRPMVAYRQTIANKVELQTRYIKQSGGRGKFAVITMVYEPLSPEQIEEIHAKLAEAGEKPDPNNIYFEETIVGGVVPREYIPSVEAGFREGTVKGAKYQFPVVGIKGTLTDGKYHDVDSSQDAFRLAGWENFRDAQVQAGIVLLEPIMKVVVVAPEAYMGSLTGDISRRRGEILETAMDRGRCSISAYVPLASLVGYTTELRGATSGTASFSMEPSHYAPVKEELADLPKKDSK</sequence>
<dbReference type="NCBIfam" id="TIGR00231">
    <property type="entry name" value="small_GTP"/>
    <property type="match status" value="1"/>
</dbReference>
<dbReference type="Pfam" id="PF03764">
    <property type="entry name" value="EFG_IV"/>
    <property type="match status" value="1"/>
</dbReference>
<dbReference type="InterPro" id="IPR031157">
    <property type="entry name" value="G_TR_CS"/>
</dbReference>
<keyword evidence="7" id="KW-0963">Cytoplasm</keyword>
<dbReference type="InterPro" id="IPR004540">
    <property type="entry name" value="Transl_elong_EFG/EF2"/>
</dbReference>
<dbReference type="SUPFAM" id="SSF52540">
    <property type="entry name" value="P-loop containing nucleoside triphosphate hydrolases"/>
    <property type="match status" value="1"/>
</dbReference>
<dbReference type="CDD" id="cd16262">
    <property type="entry name" value="EFG_III"/>
    <property type="match status" value="1"/>
</dbReference>
<comment type="function">
    <text evidence="6 7">Catalyzes the GTP-dependent ribosomal translocation step during translation elongation. During this step, the ribosome changes from the pre-translocational (PRE) to the post-translocational (POST) state as the newly formed A-site-bound peptidyl-tRNA and P-site-bound deacylated tRNA move to the P and E sites, respectively. Catalyzes the coordinated movement of the two tRNA molecules, the mRNA and conformational changes in the ribosome.</text>
</comment>
<dbReference type="Proteomes" id="UP000464378">
    <property type="component" value="Chromosome"/>
</dbReference>
<dbReference type="CDD" id="cd01886">
    <property type="entry name" value="EF-G"/>
    <property type="match status" value="1"/>
</dbReference>
<dbReference type="PRINTS" id="PR00315">
    <property type="entry name" value="ELONGATNFCT"/>
</dbReference>
<dbReference type="Pfam" id="PF00009">
    <property type="entry name" value="GTP_EFTU"/>
    <property type="match status" value="1"/>
</dbReference>
<dbReference type="Gene3D" id="3.30.70.240">
    <property type="match status" value="1"/>
</dbReference>
<dbReference type="InterPro" id="IPR041095">
    <property type="entry name" value="EFG_II"/>
</dbReference>
<feature type="region of interest" description="Disordered" evidence="9">
    <location>
        <begin position="279"/>
        <end position="299"/>
    </location>
</feature>
<dbReference type="GO" id="GO:0005525">
    <property type="term" value="F:GTP binding"/>
    <property type="evidence" value="ECO:0007669"/>
    <property type="project" value="UniProtKB-UniRule"/>
</dbReference>
<reference evidence="11" key="1">
    <citation type="submission" date="2019-04" db="EMBL/GenBank/DDBJ databases">
        <authorList>
            <consortium name="Science for Life Laboratories"/>
        </authorList>
    </citation>
    <scope>NUCLEOTIDE SEQUENCE</scope>
    <source>
        <strain evidence="11">MBLW1</strain>
    </source>
</reference>
<dbReference type="InterPro" id="IPR005517">
    <property type="entry name" value="Transl_elong_EFG/EF2_IV"/>
</dbReference>
<feature type="compositionally biased region" description="Basic and acidic residues" evidence="9">
    <location>
        <begin position="290"/>
        <end position="299"/>
    </location>
</feature>
<dbReference type="FunFam" id="2.40.30.10:FF:000006">
    <property type="entry name" value="Elongation factor G"/>
    <property type="match status" value="1"/>
</dbReference>
<dbReference type="PANTHER" id="PTHR43261:SF1">
    <property type="entry name" value="RIBOSOME-RELEASING FACTOR 2, MITOCHONDRIAL"/>
    <property type="match status" value="1"/>
</dbReference>
<keyword evidence="2 7" id="KW-0547">Nucleotide-binding</keyword>
<dbReference type="FunFam" id="3.30.70.240:FF:000001">
    <property type="entry name" value="Elongation factor G"/>
    <property type="match status" value="1"/>
</dbReference>
<evidence type="ECO:0000256" key="7">
    <source>
        <dbReference type="HAMAP-Rule" id="MF_00054"/>
    </source>
</evidence>
<dbReference type="Pfam" id="PF00679">
    <property type="entry name" value="EFG_C"/>
    <property type="match status" value="1"/>
</dbReference>
<organism evidence="11">
    <name type="scientific">Tuwongella immobilis</name>
    <dbReference type="NCBI Taxonomy" id="692036"/>
    <lineage>
        <taxon>Bacteria</taxon>
        <taxon>Pseudomonadati</taxon>
        <taxon>Planctomycetota</taxon>
        <taxon>Planctomycetia</taxon>
        <taxon>Gemmatales</taxon>
        <taxon>Gemmataceae</taxon>
        <taxon>Tuwongella</taxon>
    </lineage>
</organism>
<dbReference type="InterPro" id="IPR027417">
    <property type="entry name" value="P-loop_NTPase"/>
</dbReference>
<dbReference type="EMBL" id="LR593887">
    <property type="protein sequence ID" value="VTS04001.1"/>
    <property type="molecule type" value="Genomic_DNA"/>
</dbReference>
<dbReference type="Gene3D" id="3.30.230.10">
    <property type="match status" value="1"/>
</dbReference>
<dbReference type="PROSITE" id="PS51722">
    <property type="entry name" value="G_TR_2"/>
    <property type="match status" value="1"/>
</dbReference>
<dbReference type="Gene3D" id="3.30.70.870">
    <property type="entry name" value="Elongation Factor G (Translational Gtpase), domain 3"/>
    <property type="match status" value="1"/>
</dbReference>
<dbReference type="FunCoup" id="A0A6C2YQN6">
    <property type="interactions" value="561"/>
</dbReference>